<keyword evidence="2" id="KW-1185">Reference proteome</keyword>
<gene>
    <name evidence="1" type="ORF">PADG_11928</name>
</gene>
<name>A0A0A0HUD3_PARBD</name>
<dbReference type="VEuPathDB" id="FungiDB:PADG_11928"/>
<reference evidence="1 2" key="1">
    <citation type="journal article" date="2011" name="PLoS Genet.">
        <title>Comparative genomic analysis of human fungal pathogens causing paracoccidioidomycosis.</title>
        <authorList>
            <person name="Desjardins C.A."/>
            <person name="Champion M.D."/>
            <person name="Holder J.W."/>
            <person name="Muszewska A."/>
            <person name="Goldberg J."/>
            <person name="Bailao A.M."/>
            <person name="Brigido M.M."/>
            <person name="Ferreira M.E."/>
            <person name="Garcia A.M."/>
            <person name="Grynberg M."/>
            <person name="Gujja S."/>
            <person name="Heiman D.I."/>
            <person name="Henn M.R."/>
            <person name="Kodira C.D."/>
            <person name="Leon-Narvaez H."/>
            <person name="Longo L.V."/>
            <person name="Ma L.J."/>
            <person name="Malavazi I."/>
            <person name="Matsuo A.L."/>
            <person name="Morais F.V."/>
            <person name="Pereira M."/>
            <person name="Rodriguez-Brito S."/>
            <person name="Sakthikumar S."/>
            <person name="Salem-Izacc S.M."/>
            <person name="Sykes S.M."/>
            <person name="Teixeira M.M."/>
            <person name="Vallejo M.C."/>
            <person name="Walter M.E."/>
            <person name="Yandava C."/>
            <person name="Young S."/>
            <person name="Zeng Q."/>
            <person name="Zucker J."/>
            <person name="Felipe M.S."/>
            <person name="Goldman G.H."/>
            <person name="Haas B.J."/>
            <person name="McEwen J.G."/>
            <person name="Nino-Vega G."/>
            <person name="Puccia R."/>
            <person name="San-Blas G."/>
            <person name="Soares C.M."/>
            <person name="Birren B.W."/>
            <person name="Cuomo C.A."/>
        </authorList>
    </citation>
    <scope>NUCLEOTIDE SEQUENCE [LARGE SCALE GENOMIC DNA]</scope>
    <source>
        <strain evidence="1 2">Pb18</strain>
    </source>
</reference>
<dbReference type="GeneID" id="22587825"/>
<organism evidence="1 2">
    <name type="scientific">Paracoccidioides brasiliensis (strain Pb18)</name>
    <dbReference type="NCBI Taxonomy" id="502780"/>
    <lineage>
        <taxon>Eukaryota</taxon>
        <taxon>Fungi</taxon>
        <taxon>Dikarya</taxon>
        <taxon>Ascomycota</taxon>
        <taxon>Pezizomycotina</taxon>
        <taxon>Eurotiomycetes</taxon>
        <taxon>Eurotiomycetidae</taxon>
        <taxon>Onygenales</taxon>
        <taxon>Ajellomycetaceae</taxon>
        <taxon>Paracoccidioides</taxon>
    </lineage>
</organism>
<sequence>MTPQRTSASEYMTSLHLILILSPGPHPIQVPENKRVGVLKYELSTLCRASSLVYPSKALWDQRESADKCIRYLDHMVTNVLEYDIERDFPIESFSWLLLEDRCDFDLRNPDRACSDSLELLFSFLMLRPPDFNITVEKFKTHVLQLVEPEYRVQPVE</sequence>
<dbReference type="KEGG" id="pbn:PADG_11928"/>
<dbReference type="AlphaFoldDB" id="A0A0A0HUD3"/>
<dbReference type="EMBL" id="KN275962">
    <property type="protein sequence ID" value="KGM91953.1"/>
    <property type="molecule type" value="Genomic_DNA"/>
</dbReference>
<accession>A0A0A0HUD3</accession>
<evidence type="ECO:0000313" key="1">
    <source>
        <dbReference type="EMBL" id="KGM91953.1"/>
    </source>
</evidence>
<dbReference type="InParanoid" id="A0A0A0HUD3"/>
<dbReference type="RefSeq" id="XP_010761149.1">
    <property type="nucleotide sequence ID" value="XM_010762847.1"/>
</dbReference>
<dbReference type="HOGENOM" id="CLU_1797080_0_0_1"/>
<protein>
    <submittedName>
        <fullName evidence="1">Uncharacterized protein</fullName>
    </submittedName>
</protein>
<dbReference type="eggNOG" id="ENOG502RQFM">
    <property type="taxonomic scope" value="Eukaryota"/>
</dbReference>
<dbReference type="OrthoDB" id="4206571at2759"/>
<evidence type="ECO:0000313" key="2">
    <source>
        <dbReference type="Proteomes" id="UP000001628"/>
    </source>
</evidence>
<dbReference type="Proteomes" id="UP000001628">
    <property type="component" value="Unassembled WGS sequence"/>
</dbReference>
<proteinExistence type="predicted"/>